<dbReference type="Proteomes" id="UP000722485">
    <property type="component" value="Unassembled WGS sequence"/>
</dbReference>
<sequence>MKKKKPGIKPERTSRTRYPDLVATGRRWVDWSRERRVQAQAGLLLKSRHLERPVPRRIHWMVRIAQSRPRGSRCQGAAGGSGGAGMIGHGGPTVGPLPRRPAACANGSEPRGCRPGLEETAATLALFERTSARLQPSRTQSISLPADPIQTTPVGTLGRRRRRRRALSGSRRALIGSRRAPIGSRRLSLALMALPRPAETVARLKLEMGRSWVDLGPGPFGRGRVVRPSTGVWWVPARGGTAPNGSETVRREATGTENGDLDETMLCWCC</sequence>
<dbReference type="OrthoDB" id="10654411at2759"/>
<feature type="compositionally biased region" description="Polar residues" evidence="1">
    <location>
        <begin position="136"/>
        <end position="154"/>
    </location>
</feature>
<dbReference type="EMBL" id="JAANBB010000479">
    <property type="protein sequence ID" value="KAF7541967.1"/>
    <property type="molecule type" value="Genomic_DNA"/>
</dbReference>
<organism evidence="2 3">
    <name type="scientific">Cylindrodendrum hubeiense</name>
    <dbReference type="NCBI Taxonomy" id="595255"/>
    <lineage>
        <taxon>Eukaryota</taxon>
        <taxon>Fungi</taxon>
        <taxon>Dikarya</taxon>
        <taxon>Ascomycota</taxon>
        <taxon>Pezizomycotina</taxon>
        <taxon>Sordariomycetes</taxon>
        <taxon>Hypocreomycetidae</taxon>
        <taxon>Hypocreales</taxon>
        <taxon>Nectriaceae</taxon>
        <taxon>Cylindrodendrum</taxon>
    </lineage>
</organism>
<protein>
    <submittedName>
        <fullName evidence="2">Uncharacterized protein</fullName>
    </submittedName>
</protein>
<evidence type="ECO:0000256" key="1">
    <source>
        <dbReference type="SAM" id="MobiDB-lite"/>
    </source>
</evidence>
<evidence type="ECO:0000313" key="3">
    <source>
        <dbReference type="Proteomes" id="UP000722485"/>
    </source>
</evidence>
<name>A0A9P5LAW2_9HYPO</name>
<evidence type="ECO:0000313" key="2">
    <source>
        <dbReference type="EMBL" id="KAF7541967.1"/>
    </source>
</evidence>
<reference evidence="2" key="1">
    <citation type="submission" date="2020-03" db="EMBL/GenBank/DDBJ databases">
        <title>Draft Genome Sequence of Cylindrodendrum hubeiense.</title>
        <authorList>
            <person name="Buettner E."/>
            <person name="Kellner H."/>
        </authorList>
    </citation>
    <scope>NUCLEOTIDE SEQUENCE</scope>
    <source>
        <strain evidence="2">IHI 201604</strain>
    </source>
</reference>
<gene>
    <name evidence="2" type="ORF">G7Z17_g11852</name>
</gene>
<comment type="caution">
    <text evidence="2">The sequence shown here is derived from an EMBL/GenBank/DDBJ whole genome shotgun (WGS) entry which is preliminary data.</text>
</comment>
<keyword evidence="3" id="KW-1185">Reference proteome</keyword>
<feature type="region of interest" description="Disordered" evidence="1">
    <location>
        <begin position="136"/>
        <end position="170"/>
    </location>
</feature>
<feature type="region of interest" description="Disordered" evidence="1">
    <location>
        <begin position="236"/>
        <end position="256"/>
    </location>
</feature>
<accession>A0A9P5LAW2</accession>
<proteinExistence type="predicted"/>
<dbReference type="AlphaFoldDB" id="A0A9P5LAW2"/>